<protein>
    <submittedName>
        <fullName evidence="2">Uncharacterized protein</fullName>
    </submittedName>
</protein>
<dbReference type="EMBL" id="JADAQT010000090">
    <property type="protein sequence ID" value="MBE1876898.1"/>
    <property type="molecule type" value="Genomic_DNA"/>
</dbReference>
<reference evidence="2 3" key="1">
    <citation type="submission" date="2020-10" db="EMBL/GenBank/DDBJ databases">
        <title>Myceligenerans pegani sp. nov., an endophytic actinomycete isolated from Peganum harmala L. in Xinjiang, China.</title>
        <authorList>
            <person name="Xin L."/>
        </authorList>
    </citation>
    <scope>NUCLEOTIDE SEQUENCE [LARGE SCALE GENOMIC DNA]</scope>
    <source>
        <strain evidence="2 3">TRM65318</strain>
    </source>
</reference>
<keyword evidence="1" id="KW-0812">Transmembrane</keyword>
<feature type="transmembrane region" description="Helical" evidence="1">
    <location>
        <begin position="54"/>
        <end position="73"/>
    </location>
</feature>
<sequence length="81" mass="8264">MTENQSAATEVAYLPEAAPPHNHGHTVAAWVTMTGIMVGALVSTAGVVVDGAFWLFWAGLVVCAGSLVVGGVLRGMGLGQR</sequence>
<evidence type="ECO:0000313" key="3">
    <source>
        <dbReference type="Proteomes" id="UP000625527"/>
    </source>
</evidence>
<evidence type="ECO:0000256" key="1">
    <source>
        <dbReference type="SAM" id="Phobius"/>
    </source>
</evidence>
<accession>A0ABR9MZS8</accession>
<keyword evidence="1" id="KW-1133">Transmembrane helix</keyword>
<dbReference type="RefSeq" id="WP_192863461.1">
    <property type="nucleotide sequence ID" value="NZ_JADAQT010000090.1"/>
</dbReference>
<keyword evidence="3" id="KW-1185">Reference proteome</keyword>
<proteinExistence type="predicted"/>
<evidence type="ECO:0000313" key="2">
    <source>
        <dbReference type="EMBL" id="MBE1876898.1"/>
    </source>
</evidence>
<keyword evidence="1" id="KW-0472">Membrane</keyword>
<gene>
    <name evidence="2" type="ORF">IHE71_14465</name>
</gene>
<organism evidence="2 3">
    <name type="scientific">Myceligenerans pegani</name>
    <dbReference type="NCBI Taxonomy" id="2776917"/>
    <lineage>
        <taxon>Bacteria</taxon>
        <taxon>Bacillati</taxon>
        <taxon>Actinomycetota</taxon>
        <taxon>Actinomycetes</taxon>
        <taxon>Micrococcales</taxon>
        <taxon>Promicromonosporaceae</taxon>
        <taxon>Myceligenerans</taxon>
    </lineage>
</organism>
<feature type="transmembrane region" description="Helical" evidence="1">
    <location>
        <begin position="27"/>
        <end position="48"/>
    </location>
</feature>
<dbReference type="NCBIfam" id="NF041681">
    <property type="entry name" value="HGxxPAAW"/>
    <property type="match status" value="1"/>
</dbReference>
<name>A0ABR9MZS8_9MICO</name>
<dbReference type="Proteomes" id="UP000625527">
    <property type="component" value="Unassembled WGS sequence"/>
</dbReference>
<comment type="caution">
    <text evidence="2">The sequence shown here is derived from an EMBL/GenBank/DDBJ whole genome shotgun (WGS) entry which is preliminary data.</text>
</comment>